<reference evidence="2" key="1">
    <citation type="journal article" date="2022" name="Nat. Commun.">
        <title>Chromosome evolution and the genetic basis of agronomically important traits in greater yam.</title>
        <authorList>
            <person name="Bredeson J.V."/>
            <person name="Lyons J.B."/>
            <person name="Oniyinde I.O."/>
            <person name="Okereke N.R."/>
            <person name="Kolade O."/>
            <person name="Nnabue I."/>
            <person name="Nwadili C.O."/>
            <person name="Hribova E."/>
            <person name="Parker M."/>
            <person name="Nwogha J."/>
            <person name="Shu S."/>
            <person name="Carlson J."/>
            <person name="Kariba R."/>
            <person name="Muthemba S."/>
            <person name="Knop K."/>
            <person name="Barton G.J."/>
            <person name="Sherwood A.V."/>
            <person name="Lopez-Montes A."/>
            <person name="Asiedu R."/>
            <person name="Jamnadass R."/>
            <person name="Muchugi A."/>
            <person name="Goodstein D."/>
            <person name="Egesi C.N."/>
            <person name="Featherston J."/>
            <person name="Asfaw A."/>
            <person name="Simpson G.G."/>
            <person name="Dolezel J."/>
            <person name="Hendre P.S."/>
            <person name="Van Deynze A."/>
            <person name="Kumar P.L."/>
            <person name="Obidiegwu J.E."/>
            <person name="Bhattacharjee R."/>
            <person name="Rokhsar D.S."/>
        </authorList>
    </citation>
    <scope>NUCLEOTIDE SEQUENCE [LARGE SCALE GENOMIC DNA]</scope>
    <source>
        <strain evidence="2">cv. TDa95/00328</strain>
    </source>
</reference>
<accession>A0ACB7WH84</accession>
<keyword evidence="2" id="KW-1185">Reference proteome</keyword>
<dbReference type="Proteomes" id="UP000827976">
    <property type="component" value="Chromosome 4"/>
</dbReference>
<evidence type="ECO:0000313" key="2">
    <source>
        <dbReference type="Proteomes" id="UP000827976"/>
    </source>
</evidence>
<gene>
    <name evidence="1" type="ORF">IHE45_04G147500</name>
</gene>
<sequence length="120" mass="14588">MSSIDLELHSLHKEMFFWMILLDFRDGIFLFSLGITLPQFVWDVCCILYRKKMTVLMHLLHNVSPLSLLFSCHTNMLLYIFTCFQKNVWEEFVKFERRHSYFLFVLLYHNSFQLVFVFST</sequence>
<proteinExistence type="predicted"/>
<name>A0ACB7WH84_DIOAL</name>
<dbReference type="EMBL" id="CM037014">
    <property type="protein sequence ID" value="KAH7687104.1"/>
    <property type="molecule type" value="Genomic_DNA"/>
</dbReference>
<protein>
    <submittedName>
        <fullName evidence="1">Uncharacterized protein</fullName>
    </submittedName>
</protein>
<organism evidence="1 2">
    <name type="scientific">Dioscorea alata</name>
    <name type="common">Purple yam</name>
    <dbReference type="NCBI Taxonomy" id="55571"/>
    <lineage>
        <taxon>Eukaryota</taxon>
        <taxon>Viridiplantae</taxon>
        <taxon>Streptophyta</taxon>
        <taxon>Embryophyta</taxon>
        <taxon>Tracheophyta</taxon>
        <taxon>Spermatophyta</taxon>
        <taxon>Magnoliopsida</taxon>
        <taxon>Liliopsida</taxon>
        <taxon>Dioscoreales</taxon>
        <taxon>Dioscoreaceae</taxon>
        <taxon>Dioscorea</taxon>
    </lineage>
</organism>
<comment type="caution">
    <text evidence="1">The sequence shown here is derived from an EMBL/GenBank/DDBJ whole genome shotgun (WGS) entry which is preliminary data.</text>
</comment>
<evidence type="ECO:0000313" key="1">
    <source>
        <dbReference type="EMBL" id="KAH7687104.1"/>
    </source>
</evidence>